<dbReference type="InterPro" id="IPR050614">
    <property type="entry name" value="Synaptic_Scaffolding_LAP-MAGUK"/>
</dbReference>
<evidence type="ECO:0000313" key="14">
    <source>
        <dbReference type="Proteomes" id="UP001474421"/>
    </source>
</evidence>
<evidence type="ECO:0000256" key="10">
    <source>
        <dbReference type="SAM" id="MobiDB-lite"/>
    </source>
</evidence>
<dbReference type="GO" id="GO:0030054">
    <property type="term" value="C:cell junction"/>
    <property type="evidence" value="ECO:0007669"/>
    <property type="project" value="TreeGrafter"/>
</dbReference>
<protein>
    <recommendedName>
        <fullName evidence="8">Synaptojanin-2-binding protein</fullName>
    </recommendedName>
    <alternativeName>
        <fullName evidence="9">Mitochondrial outer membrane protein 25</fullName>
    </alternativeName>
</protein>
<keyword evidence="4 11" id="KW-1133">Transmembrane helix</keyword>
<dbReference type="GO" id="GO:0045197">
    <property type="term" value="P:establishment or maintenance of epithelial cell apical/basal polarity"/>
    <property type="evidence" value="ECO:0007669"/>
    <property type="project" value="TreeGrafter"/>
</dbReference>
<reference evidence="13 14" key="1">
    <citation type="journal article" date="2024" name="Proc. Natl. Acad. Sci. U.S.A.">
        <title>The genetic regulatory architecture and epigenomic basis for age-related changes in rattlesnake venom.</title>
        <authorList>
            <person name="Hogan M.P."/>
            <person name="Holding M.L."/>
            <person name="Nystrom G.S."/>
            <person name="Colston T.J."/>
            <person name="Bartlett D.A."/>
            <person name="Mason A.J."/>
            <person name="Ellsworth S.A."/>
            <person name="Rautsaw R.M."/>
            <person name="Lawrence K.C."/>
            <person name="Strickland J.L."/>
            <person name="He B."/>
            <person name="Fraser P."/>
            <person name="Margres M.J."/>
            <person name="Gilbert D.M."/>
            <person name="Gibbs H.L."/>
            <person name="Parkinson C.L."/>
            <person name="Rokyta D.R."/>
        </authorList>
    </citation>
    <scope>NUCLEOTIDE SEQUENCE [LARGE SCALE GENOMIC DNA]</scope>
    <source>
        <strain evidence="13">DRR0105</strain>
    </source>
</reference>
<evidence type="ECO:0000256" key="1">
    <source>
        <dbReference type="ARBA" id="ARBA00004294"/>
    </source>
</evidence>
<dbReference type="EMBL" id="JAOTOJ010000001">
    <property type="protein sequence ID" value="KAK9409792.1"/>
    <property type="molecule type" value="Genomic_DNA"/>
</dbReference>
<feature type="domain" description="PDZ" evidence="12">
    <location>
        <begin position="110"/>
        <end position="197"/>
    </location>
</feature>
<gene>
    <name evidence="13" type="ORF">NXF25_000967</name>
</gene>
<keyword evidence="6 11" id="KW-0472">Membrane</keyword>
<proteinExistence type="predicted"/>
<organism evidence="13 14">
    <name type="scientific">Crotalus adamanteus</name>
    <name type="common">Eastern diamondback rattlesnake</name>
    <dbReference type="NCBI Taxonomy" id="8729"/>
    <lineage>
        <taxon>Eukaryota</taxon>
        <taxon>Metazoa</taxon>
        <taxon>Chordata</taxon>
        <taxon>Craniata</taxon>
        <taxon>Vertebrata</taxon>
        <taxon>Euteleostomi</taxon>
        <taxon>Lepidosauria</taxon>
        <taxon>Squamata</taxon>
        <taxon>Bifurcata</taxon>
        <taxon>Unidentata</taxon>
        <taxon>Episquamata</taxon>
        <taxon>Toxicofera</taxon>
        <taxon>Serpentes</taxon>
        <taxon>Colubroidea</taxon>
        <taxon>Viperidae</taxon>
        <taxon>Crotalinae</taxon>
        <taxon>Crotalus</taxon>
    </lineage>
</organism>
<keyword evidence="2 11" id="KW-0812">Transmembrane</keyword>
<evidence type="ECO:0000256" key="5">
    <source>
        <dbReference type="ARBA" id="ARBA00023128"/>
    </source>
</evidence>
<dbReference type="GO" id="GO:0019901">
    <property type="term" value="F:protein kinase binding"/>
    <property type="evidence" value="ECO:0007669"/>
    <property type="project" value="TreeGrafter"/>
</dbReference>
<comment type="subunit">
    <text evidence="7">Binds (via the PDZ domain) to isoform 2A of SYNJ2 (via the unique motif in the C-terminus). Interacts (via C-terminus) with RALBP1. Interacts (via PDZ domain) with ACVR2A (via C-terminus) and ACVR2B (via C-terminus). Forms a ternary complex with ACVR2A and RALBP1. Interacts with MAPK12. Interacts with DLL1; enhances DLL1 protein stability, and promotes notch signaling in endothelial cells.</text>
</comment>
<dbReference type="Pfam" id="PF00595">
    <property type="entry name" value="PDZ"/>
    <property type="match status" value="1"/>
</dbReference>
<dbReference type="GO" id="GO:0097120">
    <property type="term" value="P:receptor localization to synapse"/>
    <property type="evidence" value="ECO:0007669"/>
    <property type="project" value="TreeGrafter"/>
</dbReference>
<keyword evidence="3" id="KW-1000">Mitochondrion outer membrane</keyword>
<evidence type="ECO:0000256" key="9">
    <source>
        <dbReference type="ARBA" id="ARBA00075222"/>
    </source>
</evidence>
<evidence type="ECO:0000256" key="4">
    <source>
        <dbReference type="ARBA" id="ARBA00022989"/>
    </source>
</evidence>
<dbReference type="SUPFAM" id="SSF50156">
    <property type="entry name" value="PDZ domain-like"/>
    <property type="match status" value="1"/>
</dbReference>
<feature type="compositionally biased region" description="Basic and acidic residues" evidence="10">
    <location>
        <begin position="1"/>
        <end position="18"/>
    </location>
</feature>
<evidence type="ECO:0000256" key="8">
    <source>
        <dbReference type="ARBA" id="ARBA00070337"/>
    </source>
</evidence>
<evidence type="ECO:0000256" key="6">
    <source>
        <dbReference type="ARBA" id="ARBA00023136"/>
    </source>
</evidence>
<evidence type="ECO:0000256" key="2">
    <source>
        <dbReference type="ARBA" id="ARBA00022692"/>
    </source>
</evidence>
<dbReference type="PROSITE" id="PS50106">
    <property type="entry name" value="PDZ"/>
    <property type="match status" value="1"/>
</dbReference>
<evidence type="ECO:0000256" key="3">
    <source>
        <dbReference type="ARBA" id="ARBA00022787"/>
    </source>
</evidence>
<dbReference type="CDD" id="cd06709">
    <property type="entry name" value="PDZ_SYNJ2BP-like"/>
    <property type="match status" value="1"/>
</dbReference>
<feature type="region of interest" description="Disordered" evidence="10">
    <location>
        <begin position="1"/>
        <end position="27"/>
    </location>
</feature>
<comment type="caution">
    <text evidence="13">The sequence shown here is derived from an EMBL/GenBank/DDBJ whole genome shotgun (WGS) entry which is preliminary data.</text>
</comment>
<comment type="subcellular location">
    <subcellularLocation>
        <location evidence="1">Mitochondrion outer membrane</location>
    </subcellularLocation>
</comment>
<accession>A0AAW1C5N8</accession>
<sequence>MQKSPRDERGTLRRKNNETIRPLHKPSHRRCARGILDRALLQRPSHLSVATKHRFFAGTTSPSSSTLAGLVHLQAAGAAEGLAEREGAEQRPAGERSMNGGVDYLLSEEVIHLTRGPSGLGFNIVGGTDQQYIANDSGIYVSRIKENGAAALDGRLQEGDKIIAVNDNELKNMLHKNVVELFRTAGDNVSLKVQHRLLPQNGPSSHRGDGDPGGIPLTMVLVPGLAIAAAATLLWAFLRYRQRV</sequence>
<dbReference type="GO" id="GO:0098609">
    <property type="term" value="P:cell-cell adhesion"/>
    <property type="evidence" value="ECO:0007669"/>
    <property type="project" value="TreeGrafter"/>
</dbReference>
<dbReference type="SMART" id="SM00228">
    <property type="entry name" value="PDZ"/>
    <property type="match status" value="1"/>
</dbReference>
<dbReference type="GO" id="GO:0005741">
    <property type="term" value="C:mitochondrial outer membrane"/>
    <property type="evidence" value="ECO:0007669"/>
    <property type="project" value="UniProtKB-SubCell"/>
</dbReference>
<dbReference type="FunFam" id="2.30.42.10:FF:000161">
    <property type="entry name" value="Synaptojanin-2-binding protein"/>
    <property type="match status" value="1"/>
</dbReference>
<keyword evidence="5" id="KW-0496">Mitochondrion</keyword>
<dbReference type="InterPro" id="IPR001478">
    <property type="entry name" value="PDZ"/>
</dbReference>
<dbReference type="PANTHER" id="PTHR23119">
    <property type="entry name" value="DISCS LARGE"/>
    <property type="match status" value="1"/>
</dbReference>
<dbReference type="Proteomes" id="UP001474421">
    <property type="component" value="Unassembled WGS sequence"/>
</dbReference>
<dbReference type="GO" id="GO:0016323">
    <property type="term" value="C:basolateral plasma membrane"/>
    <property type="evidence" value="ECO:0007669"/>
    <property type="project" value="TreeGrafter"/>
</dbReference>
<dbReference type="InterPro" id="IPR036034">
    <property type="entry name" value="PDZ_sf"/>
</dbReference>
<evidence type="ECO:0000259" key="12">
    <source>
        <dbReference type="PROSITE" id="PS50106"/>
    </source>
</evidence>
<name>A0AAW1C5N8_CROAD</name>
<evidence type="ECO:0000256" key="7">
    <source>
        <dbReference type="ARBA" id="ARBA00063547"/>
    </source>
</evidence>
<dbReference type="PANTHER" id="PTHR23119:SF51">
    <property type="entry name" value="DISKS LARGE 1 TUMOR SUPPRESSOR PROTEIN"/>
    <property type="match status" value="1"/>
</dbReference>
<dbReference type="GO" id="GO:0043113">
    <property type="term" value="P:receptor clustering"/>
    <property type="evidence" value="ECO:0007669"/>
    <property type="project" value="TreeGrafter"/>
</dbReference>
<evidence type="ECO:0000256" key="11">
    <source>
        <dbReference type="SAM" id="Phobius"/>
    </source>
</evidence>
<dbReference type="AlphaFoldDB" id="A0AAW1C5N8"/>
<feature type="transmembrane region" description="Helical" evidence="11">
    <location>
        <begin position="215"/>
        <end position="238"/>
    </location>
</feature>
<dbReference type="Gene3D" id="2.30.42.10">
    <property type="match status" value="1"/>
</dbReference>
<keyword evidence="14" id="KW-1185">Reference proteome</keyword>
<evidence type="ECO:0000313" key="13">
    <source>
        <dbReference type="EMBL" id="KAK9409792.1"/>
    </source>
</evidence>